<dbReference type="InterPro" id="IPR007516">
    <property type="entry name" value="Co_F420_Hydgase/DH_bsu_N"/>
</dbReference>
<keyword evidence="2" id="KW-0411">Iron-sulfur</keyword>
<comment type="caution">
    <text evidence="4">The sequence shown here is derived from an EMBL/GenBank/DDBJ whole genome shotgun (WGS) entry which is preliminary data.</text>
</comment>
<dbReference type="InterPro" id="IPR045220">
    <property type="entry name" value="FRHB/FDHB/HCAR-like"/>
</dbReference>
<name>A0A1V6N021_METAZ</name>
<dbReference type="Pfam" id="PF04432">
    <property type="entry name" value="FrhB_FdhB_C"/>
    <property type="match status" value="1"/>
</dbReference>
<sequence>MMDNNVKTAMVGTPCQILAATKINEYSDKTGGSSIDVKIGLFCMENFSYTYLKEFLIDKKIDINDVKGFRIEENKFKVILNNNDVFMVPLSETDSFKRKNCDICLDYTSDISDISIGSLGSPKGWSTVIIRTEKGKEIVKNAEKENYFETKEISEKGKQLLERIANQKIQKNLENINLREEVSRPVIYRRKISDDEIEEISSECQFENLESDVISEGACVLCGACEYVCPIDIVKIDDRKPQKFGECKEDCHACYYACPRTFLSKNILGYDFEEKPLGDYLDIVSVRSSKIKGQDGGAVTSILMYLLEKGLVDNVSIVGEDEDISWKPVSRLTNDVEEVKKAAGTKYSTVPIGFKALEK</sequence>
<dbReference type="Proteomes" id="UP000191661">
    <property type="component" value="Unassembled WGS sequence"/>
</dbReference>
<dbReference type="SUPFAM" id="SSF54862">
    <property type="entry name" value="4Fe-4S ferredoxins"/>
    <property type="match status" value="1"/>
</dbReference>
<evidence type="ECO:0000313" key="4">
    <source>
        <dbReference type="EMBL" id="OQD57957.1"/>
    </source>
</evidence>
<dbReference type="PROSITE" id="PS51379">
    <property type="entry name" value="4FE4S_FER_2"/>
    <property type="match status" value="1"/>
</dbReference>
<keyword evidence="2" id="KW-0479">Metal-binding</keyword>
<dbReference type="Pfam" id="PF04422">
    <property type="entry name" value="FrhB_FdhB_N"/>
    <property type="match status" value="1"/>
</dbReference>
<feature type="domain" description="4Fe-4S ferredoxin-type" evidence="3">
    <location>
        <begin position="210"/>
        <end position="239"/>
    </location>
</feature>
<dbReference type="PANTHER" id="PTHR31332:SF0">
    <property type="entry name" value="7-HYDROXYMETHYL CHLOROPHYLL A REDUCTASE, CHLOROPLASTIC"/>
    <property type="match status" value="1"/>
</dbReference>
<dbReference type="EMBL" id="JXMW01000032">
    <property type="protein sequence ID" value="OQD57957.1"/>
    <property type="molecule type" value="Genomic_DNA"/>
</dbReference>
<accession>A0A1V6N021</accession>
<evidence type="ECO:0000256" key="1">
    <source>
        <dbReference type="ARBA" id="ARBA00023004"/>
    </source>
</evidence>
<reference evidence="4 5" key="1">
    <citation type="submission" date="2014-12" db="EMBL/GenBank/DDBJ databases">
        <title>Genome sequence of Methanobrevibacter arboriphilicus DH1, DSM1125.</title>
        <authorList>
            <person name="Poehlein A."/>
            <person name="Thauer R.K."/>
            <person name="Seedorf H."/>
            <person name="Daniel R."/>
        </authorList>
    </citation>
    <scope>NUCLEOTIDE SEQUENCE [LARGE SCALE GENOMIC DNA]</scope>
    <source>
        <strain evidence="4 5">DH1</strain>
    </source>
</reference>
<dbReference type="GO" id="GO:0052592">
    <property type="term" value="F:oxidoreductase activity, acting on CH or CH2 groups, with an iron-sulfur protein as acceptor"/>
    <property type="evidence" value="ECO:0007669"/>
    <property type="project" value="TreeGrafter"/>
</dbReference>
<dbReference type="AlphaFoldDB" id="A0A1V6N021"/>
<dbReference type="PANTHER" id="PTHR31332">
    <property type="entry name" value="7-HYDROXYMETHYL CHLOROPHYLL A REDUCTASE, CHLOROPLASTIC"/>
    <property type="match status" value="1"/>
</dbReference>
<evidence type="ECO:0000313" key="5">
    <source>
        <dbReference type="Proteomes" id="UP000191661"/>
    </source>
</evidence>
<dbReference type="GO" id="GO:0051536">
    <property type="term" value="F:iron-sulfur cluster binding"/>
    <property type="evidence" value="ECO:0007669"/>
    <property type="project" value="UniProtKB-KW"/>
</dbReference>
<keyword evidence="1" id="KW-0408">Iron</keyword>
<dbReference type="PROSITE" id="PS00198">
    <property type="entry name" value="4FE4S_FER_1"/>
    <property type="match status" value="1"/>
</dbReference>
<gene>
    <name evidence="4" type="ORF">MBBAR_32c00040</name>
</gene>
<dbReference type="InterPro" id="IPR017900">
    <property type="entry name" value="4Fe4S_Fe_S_CS"/>
</dbReference>
<proteinExistence type="predicted"/>
<protein>
    <submittedName>
        <fullName evidence="4">FrhB-like protein</fullName>
    </submittedName>
</protein>
<dbReference type="Gene3D" id="3.30.70.20">
    <property type="match status" value="1"/>
</dbReference>
<keyword evidence="5" id="KW-1185">Reference proteome</keyword>
<dbReference type="RefSeq" id="WP_394334527.1">
    <property type="nucleotide sequence ID" value="NZ_JXMW01000032.1"/>
</dbReference>
<evidence type="ECO:0000259" key="3">
    <source>
        <dbReference type="PROSITE" id="PS51379"/>
    </source>
</evidence>
<dbReference type="InterPro" id="IPR007525">
    <property type="entry name" value="FrhB_FdhB_C"/>
</dbReference>
<organism evidence="4 5">
    <name type="scientific">Methanobrevibacter arboriphilus JCM 13429 = DSM 1125</name>
    <dbReference type="NCBI Taxonomy" id="1300164"/>
    <lineage>
        <taxon>Archaea</taxon>
        <taxon>Methanobacteriati</taxon>
        <taxon>Methanobacteriota</taxon>
        <taxon>Methanomada group</taxon>
        <taxon>Methanobacteria</taxon>
        <taxon>Methanobacteriales</taxon>
        <taxon>Methanobacteriaceae</taxon>
        <taxon>Methanobrevibacter</taxon>
    </lineage>
</organism>
<dbReference type="InterPro" id="IPR017896">
    <property type="entry name" value="4Fe4S_Fe-S-bd"/>
</dbReference>
<evidence type="ECO:0000256" key="2">
    <source>
        <dbReference type="ARBA" id="ARBA00023014"/>
    </source>
</evidence>
<dbReference type="GO" id="GO:0046872">
    <property type="term" value="F:metal ion binding"/>
    <property type="evidence" value="ECO:0007669"/>
    <property type="project" value="UniProtKB-KW"/>
</dbReference>